<sequence>MIDHVTVEFRRRFDPSRHWSAPLFGGFLYWLVFLLALEPDNVLRASQAGYVLPLGLETIRITGAAILGAAVTPLLTWLTRRVPLVGGSHFWQRAAIHLICNTCLALLLIVVSCFLVAWGFERQLAPSLAEVHSQLAANWTLLVFALCAFTTIAHLIRFIRRPDGVNTAVATNAAVEETAPAERISIKTGGRLRFVEQASIDWLETHGNYLALHAGPSKQLVRRTLTDFETALDMNRFVRIHRRMIVAIDRIEEMKPLANGDAMLRLRDGRELRMSRSYRDEVVRRWSGG</sequence>
<reference evidence="5" key="1">
    <citation type="journal article" date="2019" name="Int. J. Syst. Evol. Microbiol.">
        <title>The Global Catalogue of Microorganisms (GCM) 10K type strain sequencing project: providing services to taxonomists for standard genome sequencing and annotation.</title>
        <authorList>
            <consortium name="The Broad Institute Genomics Platform"/>
            <consortium name="The Broad Institute Genome Sequencing Center for Infectious Disease"/>
            <person name="Wu L."/>
            <person name="Ma J."/>
        </authorList>
    </citation>
    <scope>NUCLEOTIDE SEQUENCE [LARGE SCALE GENOMIC DNA]</scope>
    <source>
        <strain evidence="5">CGMCC 1.13587</strain>
    </source>
</reference>
<gene>
    <name evidence="4" type="ORF">ACFPPB_08760</name>
</gene>
<dbReference type="PANTHER" id="PTHR37299:SF1">
    <property type="entry name" value="STAGE 0 SPORULATION PROTEIN A HOMOLOG"/>
    <property type="match status" value="1"/>
</dbReference>
<evidence type="ECO:0000313" key="4">
    <source>
        <dbReference type="EMBL" id="MFC5581199.1"/>
    </source>
</evidence>
<feature type="transmembrane region" description="Helical" evidence="2">
    <location>
        <begin position="98"/>
        <end position="119"/>
    </location>
</feature>
<keyword evidence="2" id="KW-0472">Membrane</keyword>
<feature type="transmembrane region" description="Helical" evidence="2">
    <location>
        <begin position="21"/>
        <end position="38"/>
    </location>
</feature>
<dbReference type="Gene3D" id="2.40.50.1020">
    <property type="entry name" value="LytTr DNA-binding domain"/>
    <property type="match status" value="1"/>
</dbReference>
<keyword evidence="1" id="KW-0902">Two-component regulatory system</keyword>
<evidence type="ECO:0000313" key="5">
    <source>
        <dbReference type="Proteomes" id="UP001596111"/>
    </source>
</evidence>
<name>A0ABW0SX25_9GAMM</name>
<keyword evidence="2" id="KW-0812">Transmembrane</keyword>
<dbReference type="RefSeq" id="WP_377326388.1">
    <property type="nucleotide sequence ID" value="NZ_JBHSNG010000007.1"/>
</dbReference>
<keyword evidence="5" id="KW-1185">Reference proteome</keyword>
<dbReference type="InterPro" id="IPR046947">
    <property type="entry name" value="LytR-like"/>
</dbReference>
<dbReference type="PANTHER" id="PTHR37299">
    <property type="entry name" value="TRANSCRIPTIONAL REGULATOR-RELATED"/>
    <property type="match status" value="1"/>
</dbReference>
<keyword evidence="2" id="KW-1133">Transmembrane helix</keyword>
<dbReference type="EMBL" id="JBHSNG010000007">
    <property type="protein sequence ID" value="MFC5581199.1"/>
    <property type="molecule type" value="Genomic_DNA"/>
</dbReference>
<dbReference type="InterPro" id="IPR007492">
    <property type="entry name" value="LytTR_DNA-bd_dom"/>
</dbReference>
<dbReference type="Proteomes" id="UP001596111">
    <property type="component" value="Unassembled WGS sequence"/>
</dbReference>
<dbReference type="SMART" id="SM00850">
    <property type="entry name" value="LytTR"/>
    <property type="match status" value="1"/>
</dbReference>
<comment type="caution">
    <text evidence="4">The sequence shown here is derived from an EMBL/GenBank/DDBJ whole genome shotgun (WGS) entry which is preliminary data.</text>
</comment>
<evidence type="ECO:0000256" key="1">
    <source>
        <dbReference type="ARBA" id="ARBA00023012"/>
    </source>
</evidence>
<evidence type="ECO:0000259" key="3">
    <source>
        <dbReference type="PROSITE" id="PS50930"/>
    </source>
</evidence>
<feature type="transmembrane region" description="Helical" evidence="2">
    <location>
        <begin position="139"/>
        <end position="156"/>
    </location>
</feature>
<feature type="domain" description="HTH LytTR-type" evidence="3">
    <location>
        <begin position="184"/>
        <end position="288"/>
    </location>
</feature>
<dbReference type="Pfam" id="PF04397">
    <property type="entry name" value="LytTR"/>
    <property type="match status" value="1"/>
</dbReference>
<proteinExistence type="predicted"/>
<evidence type="ECO:0000256" key="2">
    <source>
        <dbReference type="SAM" id="Phobius"/>
    </source>
</evidence>
<accession>A0ABW0SX25</accession>
<dbReference type="PROSITE" id="PS50930">
    <property type="entry name" value="HTH_LYTTR"/>
    <property type="match status" value="1"/>
</dbReference>
<organism evidence="4 5">
    <name type="scientific">Rhodanobacter terrae</name>
    <dbReference type="NCBI Taxonomy" id="418647"/>
    <lineage>
        <taxon>Bacteria</taxon>
        <taxon>Pseudomonadati</taxon>
        <taxon>Pseudomonadota</taxon>
        <taxon>Gammaproteobacteria</taxon>
        <taxon>Lysobacterales</taxon>
        <taxon>Rhodanobacteraceae</taxon>
        <taxon>Rhodanobacter</taxon>
    </lineage>
</organism>
<feature type="transmembrane region" description="Helical" evidence="2">
    <location>
        <begin position="58"/>
        <end position="78"/>
    </location>
</feature>
<protein>
    <submittedName>
        <fullName evidence="4">LytR/AlgR family response regulator transcription factor</fullName>
    </submittedName>
</protein>